<comment type="pathway">
    <text evidence="2">Cofactor biosynthesis; tetrahydrofolate biosynthesis; 2-amino-4-hydroxy-6-hydroxymethyl-7,8-dihydropteridine diphosphate from 7,8-dihydroneopterin triphosphate: step 4/4.</text>
</comment>
<evidence type="ECO:0000256" key="8">
    <source>
        <dbReference type="ARBA" id="ARBA00022909"/>
    </source>
</evidence>
<dbReference type="OrthoDB" id="9808041at2"/>
<accession>A0A3A1QWD9</accession>
<feature type="domain" description="7,8-dihydro-6-hydroxymethylpterin-pyrophosphokinase" evidence="9">
    <location>
        <begin position="89"/>
        <end position="100"/>
    </location>
</feature>
<dbReference type="InterPro" id="IPR000550">
    <property type="entry name" value="Hppk"/>
</dbReference>
<keyword evidence="6 10" id="KW-0418">Kinase</keyword>
<dbReference type="AlphaFoldDB" id="A0A3A1QWD9"/>
<comment type="catalytic activity">
    <reaction evidence="1">
        <text>6-hydroxymethyl-7,8-dihydropterin + ATP = (7,8-dihydropterin-6-yl)methyl diphosphate + AMP + H(+)</text>
        <dbReference type="Rhea" id="RHEA:11412"/>
        <dbReference type="ChEBI" id="CHEBI:15378"/>
        <dbReference type="ChEBI" id="CHEBI:30616"/>
        <dbReference type="ChEBI" id="CHEBI:44841"/>
        <dbReference type="ChEBI" id="CHEBI:72950"/>
        <dbReference type="ChEBI" id="CHEBI:456215"/>
        <dbReference type="EC" id="2.7.6.3"/>
    </reaction>
</comment>
<keyword evidence="11" id="KW-1185">Reference proteome</keyword>
<dbReference type="PANTHER" id="PTHR43071">
    <property type="entry name" value="2-AMINO-4-HYDROXY-6-HYDROXYMETHYLDIHYDROPTERIDINE PYROPHOSPHOKINASE"/>
    <property type="match status" value="1"/>
</dbReference>
<reference evidence="10 11" key="1">
    <citation type="submission" date="2018-09" db="EMBL/GenBank/DDBJ databases">
        <title>Bacillus saliacetes sp. nov., isolated from Thai shrimp paste (Ka-pi).</title>
        <authorList>
            <person name="Daroonpunt R."/>
            <person name="Tanasupawat S."/>
            <person name="Yiamsombut S."/>
        </authorList>
    </citation>
    <scope>NUCLEOTIDE SEQUENCE [LARGE SCALE GENOMIC DNA]</scope>
    <source>
        <strain evidence="10 11">SKP7-4</strain>
    </source>
</reference>
<dbReference type="GO" id="GO:0016301">
    <property type="term" value="F:kinase activity"/>
    <property type="evidence" value="ECO:0007669"/>
    <property type="project" value="UniProtKB-KW"/>
</dbReference>
<keyword evidence="4 10" id="KW-0808">Transferase</keyword>
<dbReference type="RefSeq" id="WP_119548653.1">
    <property type="nucleotide sequence ID" value="NZ_QXIR01000029.1"/>
</dbReference>
<dbReference type="Proteomes" id="UP000265801">
    <property type="component" value="Unassembled WGS sequence"/>
</dbReference>
<organism evidence="10 11">
    <name type="scientific">Bacillus salacetis</name>
    <dbReference type="NCBI Taxonomy" id="2315464"/>
    <lineage>
        <taxon>Bacteria</taxon>
        <taxon>Bacillati</taxon>
        <taxon>Bacillota</taxon>
        <taxon>Bacilli</taxon>
        <taxon>Bacillales</taxon>
        <taxon>Bacillaceae</taxon>
        <taxon>Bacillus</taxon>
    </lineage>
</organism>
<comment type="caution">
    <text evidence="10">The sequence shown here is derived from an EMBL/GenBank/DDBJ whole genome shotgun (WGS) entry which is preliminary data.</text>
</comment>
<evidence type="ECO:0000256" key="3">
    <source>
        <dbReference type="ARBA" id="ARBA00013253"/>
    </source>
</evidence>
<sequence>MESIAYLSLGSNEGNREQYLKEAIKRLNQDPEIEVAGISSIYETDPVGFTEQGQFLNLVLKVRTSLSAERLLQQCLRVEKDLGREREFRWGPRTIDLDILLYNQENIEKEDLIVPHPRMHERAFVLVPLTELSQTINHPKFNTPVSALLDEIPDKEGVRLWKQINGEDEYVHSEN</sequence>
<dbReference type="EC" id="2.7.6.3" evidence="3"/>
<name>A0A3A1QWD9_9BACI</name>
<evidence type="ECO:0000256" key="2">
    <source>
        <dbReference type="ARBA" id="ARBA00005051"/>
    </source>
</evidence>
<protein>
    <recommendedName>
        <fullName evidence="3">2-amino-4-hydroxy-6-hydroxymethyldihydropteridine diphosphokinase</fullName>
        <ecNumber evidence="3">2.7.6.3</ecNumber>
    </recommendedName>
</protein>
<dbReference type="GO" id="GO:0005524">
    <property type="term" value="F:ATP binding"/>
    <property type="evidence" value="ECO:0007669"/>
    <property type="project" value="UniProtKB-KW"/>
</dbReference>
<dbReference type="Gene3D" id="3.30.70.560">
    <property type="entry name" value="7,8-Dihydro-6-hydroxymethylpterin-pyrophosphokinase HPPK"/>
    <property type="match status" value="1"/>
</dbReference>
<dbReference type="GO" id="GO:0046656">
    <property type="term" value="P:folic acid biosynthetic process"/>
    <property type="evidence" value="ECO:0007669"/>
    <property type="project" value="UniProtKB-KW"/>
</dbReference>
<evidence type="ECO:0000256" key="4">
    <source>
        <dbReference type="ARBA" id="ARBA00022679"/>
    </source>
</evidence>
<evidence type="ECO:0000256" key="5">
    <source>
        <dbReference type="ARBA" id="ARBA00022741"/>
    </source>
</evidence>
<evidence type="ECO:0000313" key="10">
    <source>
        <dbReference type="EMBL" id="RIW29843.1"/>
    </source>
</evidence>
<dbReference type="EMBL" id="QXIR01000029">
    <property type="protein sequence ID" value="RIW29843.1"/>
    <property type="molecule type" value="Genomic_DNA"/>
</dbReference>
<dbReference type="InterPro" id="IPR035907">
    <property type="entry name" value="Hppk_sf"/>
</dbReference>
<dbReference type="UniPathway" id="UPA00077">
    <property type="reaction ID" value="UER00155"/>
</dbReference>
<dbReference type="PROSITE" id="PS00794">
    <property type="entry name" value="HPPK"/>
    <property type="match status" value="1"/>
</dbReference>
<evidence type="ECO:0000256" key="1">
    <source>
        <dbReference type="ARBA" id="ARBA00000198"/>
    </source>
</evidence>
<evidence type="ECO:0000259" key="9">
    <source>
        <dbReference type="PROSITE" id="PS00794"/>
    </source>
</evidence>
<dbReference type="PANTHER" id="PTHR43071:SF1">
    <property type="entry name" value="2-AMINO-4-HYDROXY-6-HYDROXYMETHYLDIHYDROPTERIDINE PYROPHOSPHOKINASE"/>
    <property type="match status" value="1"/>
</dbReference>
<evidence type="ECO:0000256" key="6">
    <source>
        <dbReference type="ARBA" id="ARBA00022777"/>
    </source>
</evidence>
<dbReference type="GO" id="GO:0003848">
    <property type="term" value="F:2-amino-4-hydroxy-6-hydroxymethyldihydropteridine diphosphokinase activity"/>
    <property type="evidence" value="ECO:0007669"/>
    <property type="project" value="UniProtKB-EC"/>
</dbReference>
<evidence type="ECO:0000256" key="7">
    <source>
        <dbReference type="ARBA" id="ARBA00022840"/>
    </source>
</evidence>
<dbReference type="NCBIfam" id="TIGR01498">
    <property type="entry name" value="folK"/>
    <property type="match status" value="1"/>
</dbReference>
<evidence type="ECO:0000313" key="11">
    <source>
        <dbReference type="Proteomes" id="UP000265801"/>
    </source>
</evidence>
<dbReference type="GO" id="GO:0046654">
    <property type="term" value="P:tetrahydrofolate biosynthetic process"/>
    <property type="evidence" value="ECO:0007669"/>
    <property type="project" value="UniProtKB-UniPathway"/>
</dbReference>
<dbReference type="SUPFAM" id="SSF55083">
    <property type="entry name" value="6-hydroxymethyl-7,8-dihydropterin pyrophosphokinase, HPPK"/>
    <property type="match status" value="1"/>
</dbReference>
<proteinExistence type="predicted"/>
<keyword evidence="8" id="KW-0289">Folate biosynthesis</keyword>
<keyword evidence="5" id="KW-0547">Nucleotide-binding</keyword>
<gene>
    <name evidence="10" type="primary">folK</name>
    <name evidence="10" type="ORF">D3H55_17715</name>
</gene>
<dbReference type="Pfam" id="PF01288">
    <property type="entry name" value="HPPK"/>
    <property type="match status" value="1"/>
</dbReference>
<dbReference type="CDD" id="cd00483">
    <property type="entry name" value="HPPK"/>
    <property type="match status" value="1"/>
</dbReference>
<keyword evidence="7" id="KW-0067">ATP-binding</keyword>